<reference evidence="3" key="1">
    <citation type="journal article" date="1997" name="Nucleic Acids Res.">
        <title>tRNAscan-SE: a program for improved detection of transfer RNA genes in genomic sequence.</title>
        <authorList>
            <person name="Lowe T.M."/>
            <person name="Eddy S.R."/>
        </authorList>
    </citation>
    <scope>NUCLEOTIDE SEQUENCE [LARGE SCALE GENOMIC DNA]</scope>
    <source>
        <strain evidence="3">r\B97-61/B2</strain>
    </source>
</reference>
<dbReference type="AlphaFoldDB" id="A0AB32VSY5"/>
<evidence type="ECO:0000259" key="2">
    <source>
        <dbReference type="Pfam" id="PF23247"/>
    </source>
</evidence>
<dbReference type="PANTHER" id="PTHR33463">
    <property type="entry name" value="NB-ARC DOMAIN-CONTAINING PROTEIN-RELATED"/>
    <property type="match status" value="1"/>
</dbReference>
<reference evidence="4" key="2">
    <citation type="submission" date="2025-08" db="UniProtKB">
        <authorList>
            <consortium name="RefSeq"/>
        </authorList>
    </citation>
    <scope>IDENTIFICATION</scope>
</reference>
<dbReference type="KEGG" id="tcc:108660659"/>
<dbReference type="Gramene" id="Tc02v2_t017970.1">
    <property type="protein sequence ID" value="Tc02v2_p017970.1"/>
    <property type="gene ID" value="Tc02v2_g017970"/>
</dbReference>
<feature type="domain" description="Disease resistance protein At4g27190-like leucine-rich repeats" evidence="2">
    <location>
        <begin position="50"/>
        <end position="110"/>
    </location>
</feature>
<gene>
    <name evidence="4" type="primary">LOC108660659</name>
</gene>
<accession>A0AB32VSY5</accession>
<sequence>MKIFCQGDLSTPQLQEVISINFEGKEIGWWEGDLKTTIKWMFEEMVGYCNLRLSDTFELMEIWTNNPQRILPFKYLEFLEVYDCSTLRYLFTLSMALGLPQLRALNVKNCIVMEHIIIEEEPDEQVANMTVFPLLWSVTLESCADLASFYQGSKLLEFPSLGILKVVGCPRMLAFASAFSREQRTEMIDDIDGGNTTRLFKGITDSVFFDNVVAFPRLYSLRVEGMGKWRKIWDDNVTVNSFCELEFL</sequence>
<protein>
    <submittedName>
        <fullName evidence="4">Uncharacterized protein LOC108660659</fullName>
    </submittedName>
</protein>
<dbReference type="InterPro" id="IPR032675">
    <property type="entry name" value="LRR_dom_sf"/>
</dbReference>
<organism evidence="3 4">
    <name type="scientific">Theobroma cacao</name>
    <name type="common">Cacao</name>
    <name type="synonym">Cocoa</name>
    <dbReference type="NCBI Taxonomy" id="3641"/>
    <lineage>
        <taxon>Eukaryota</taxon>
        <taxon>Viridiplantae</taxon>
        <taxon>Streptophyta</taxon>
        <taxon>Embryophyta</taxon>
        <taxon>Tracheophyta</taxon>
        <taxon>Spermatophyta</taxon>
        <taxon>Magnoliopsida</taxon>
        <taxon>eudicotyledons</taxon>
        <taxon>Gunneridae</taxon>
        <taxon>Pentapetalae</taxon>
        <taxon>rosids</taxon>
        <taxon>malvids</taxon>
        <taxon>Malvales</taxon>
        <taxon>Malvaceae</taxon>
        <taxon>Byttnerioideae</taxon>
        <taxon>Theobroma</taxon>
    </lineage>
</organism>
<dbReference type="Gene3D" id="3.80.10.10">
    <property type="entry name" value="Ribonuclease Inhibitor"/>
    <property type="match status" value="1"/>
</dbReference>
<dbReference type="GeneID" id="108660659"/>
<dbReference type="RefSeq" id="XP_017970402.1">
    <property type="nucleotide sequence ID" value="XM_018114913.1"/>
</dbReference>
<dbReference type="InterPro" id="IPR050905">
    <property type="entry name" value="Plant_NBS-LRR"/>
</dbReference>
<dbReference type="SUPFAM" id="SSF52047">
    <property type="entry name" value="RNI-like"/>
    <property type="match status" value="1"/>
</dbReference>
<evidence type="ECO:0000313" key="3">
    <source>
        <dbReference type="Proteomes" id="UP000694886"/>
    </source>
</evidence>
<name>A0AB32VSY5_THECC</name>
<dbReference type="Proteomes" id="UP000694886">
    <property type="component" value="Chromosome 2"/>
</dbReference>
<dbReference type="Pfam" id="PF23247">
    <property type="entry name" value="LRR_RPS2"/>
    <property type="match status" value="1"/>
</dbReference>
<proteinExistence type="predicted"/>
<evidence type="ECO:0000256" key="1">
    <source>
        <dbReference type="ARBA" id="ARBA00022821"/>
    </source>
</evidence>
<dbReference type="PANTHER" id="PTHR33463:SF192">
    <property type="entry name" value="DISEASE RESISTANCE PROTEIN RPS2-LIKE"/>
    <property type="match status" value="1"/>
</dbReference>
<evidence type="ECO:0000313" key="4">
    <source>
        <dbReference type="RefSeq" id="XP_017970402.1"/>
    </source>
</evidence>
<dbReference type="InterPro" id="IPR057135">
    <property type="entry name" value="At4g27190-like_LRR"/>
</dbReference>
<keyword evidence="1" id="KW-0611">Plant defense</keyword>